<dbReference type="EMBL" id="HBHX01034473">
    <property type="protein sequence ID" value="CAE0118435.1"/>
    <property type="molecule type" value="Transcribed_RNA"/>
</dbReference>
<dbReference type="Gene3D" id="3.40.30.10">
    <property type="entry name" value="Glutaredoxin"/>
    <property type="match status" value="1"/>
</dbReference>
<dbReference type="SUPFAM" id="SSF52833">
    <property type="entry name" value="Thioredoxin-like"/>
    <property type="match status" value="1"/>
</dbReference>
<evidence type="ECO:0000313" key="2">
    <source>
        <dbReference type="EMBL" id="CAE0118435.1"/>
    </source>
</evidence>
<evidence type="ECO:0000259" key="1">
    <source>
        <dbReference type="PROSITE" id="PS50404"/>
    </source>
</evidence>
<sequence length="101" mass="11271">MPVQPPVNIITREVLTWRGLHLLHMPVSLCSRKVGVVLTLKGLRSKSHAKGLSDLRTPWYLGINLRGLVPVLLHVGVVVTERNDILTHLEQHFPMLPFAAA</sequence>
<dbReference type="PROSITE" id="PS50404">
    <property type="entry name" value="GST_NTER"/>
    <property type="match status" value="1"/>
</dbReference>
<reference evidence="2" key="1">
    <citation type="submission" date="2021-01" db="EMBL/GenBank/DDBJ databases">
        <authorList>
            <person name="Corre E."/>
            <person name="Pelletier E."/>
            <person name="Niang G."/>
            <person name="Scheremetjew M."/>
            <person name="Finn R."/>
            <person name="Kale V."/>
            <person name="Holt S."/>
            <person name="Cochrane G."/>
            <person name="Meng A."/>
            <person name="Brown T."/>
            <person name="Cohen L."/>
        </authorList>
    </citation>
    <scope>NUCLEOTIDE SEQUENCE</scope>
    <source>
        <strain evidence="2">CCMP281</strain>
    </source>
</reference>
<dbReference type="InterPro" id="IPR004045">
    <property type="entry name" value="Glutathione_S-Trfase_N"/>
</dbReference>
<accession>A0A7S3B047</accession>
<organism evidence="2">
    <name type="scientific">Haptolina ericina</name>
    <dbReference type="NCBI Taxonomy" id="156174"/>
    <lineage>
        <taxon>Eukaryota</taxon>
        <taxon>Haptista</taxon>
        <taxon>Haptophyta</taxon>
        <taxon>Prymnesiophyceae</taxon>
        <taxon>Prymnesiales</taxon>
        <taxon>Prymnesiaceae</taxon>
        <taxon>Haptolina</taxon>
    </lineage>
</organism>
<name>A0A7S3B047_9EUKA</name>
<dbReference type="AlphaFoldDB" id="A0A7S3B047"/>
<dbReference type="InterPro" id="IPR036249">
    <property type="entry name" value="Thioredoxin-like_sf"/>
</dbReference>
<gene>
    <name evidence="2" type="ORF">HERI1096_LOCUS19134</name>
</gene>
<dbReference type="CDD" id="cd00570">
    <property type="entry name" value="GST_N_family"/>
    <property type="match status" value="1"/>
</dbReference>
<dbReference type="Pfam" id="PF13409">
    <property type="entry name" value="GST_N_2"/>
    <property type="match status" value="1"/>
</dbReference>
<protein>
    <recommendedName>
        <fullName evidence="1">GST N-terminal domain-containing protein</fullName>
    </recommendedName>
</protein>
<proteinExistence type="predicted"/>
<feature type="domain" description="GST N-terminal" evidence="1">
    <location>
        <begin position="18"/>
        <end position="97"/>
    </location>
</feature>